<dbReference type="GO" id="GO:0000278">
    <property type="term" value="P:mitotic cell cycle"/>
    <property type="evidence" value="ECO:0007669"/>
    <property type="project" value="TreeGrafter"/>
</dbReference>
<feature type="domain" description="Gamma tubulin complex component C-terminal" evidence="6">
    <location>
        <begin position="647"/>
        <end position="924"/>
    </location>
</feature>
<dbReference type="GO" id="GO:0043015">
    <property type="term" value="F:gamma-tubulin binding"/>
    <property type="evidence" value="ECO:0007669"/>
    <property type="project" value="InterPro"/>
</dbReference>
<organism evidence="7 8">
    <name type="scientific">Trichinella nativa</name>
    <dbReference type="NCBI Taxonomy" id="6335"/>
    <lineage>
        <taxon>Eukaryota</taxon>
        <taxon>Metazoa</taxon>
        <taxon>Ecdysozoa</taxon>
        <taxon>Nematoda</taxon>
        <taxon>Enoplea</taxon>
        <taxon>Dorylaimia</taxon>
        <taxon>Trichinellida</taxon>
        <taxon>Trichinellidae</taxon>
        <taxon>Trichinella</taxon>
    </lineage>
</organism>
<keyword evidence="8" id="KW-1185">Reference proteome</keyword>
<comment type="similarity">
    <text evidence="1 5">Belongs to the TUBGCP family.</text>
</comment>
<keyword evidence="2 5" id="KW-0963">Cytoplasm</keyword>
<dbReference type="GO" id="GO:0000930">
    <property type="term" value="C:gamma-tubulin complex"/>
    <property type="evidence" value="ECO:0007669"/>
    <property type="project" value="TreeGrafter"/>
</dbReference>
<evidence type="ECO:0000256" key="1">
    <source>
        <dbReference type="ARBA" id="ARBA00010337"/>
    </source>
</evidence>
<dbReference type="GO" id="GO:0051225">
    <property type="term" value="P:spindle assembly"/>
    <property type="evidence" value="ECO:0007669"/>
    <property type="project" value="TreeGrafter"/>
</dbReference>
<dbReference type="OrthoDB" id="775571at2759"/>
<proteinExistence type="inferred from homology"/>
<dbReference type="STRING" id="6335.A0A0V1KQ80"/>
<gene>
    <name evidence="7" type="primary">TUBGCP6</name>
    <name evidence="7" type="ORF">T02_8058</name>
</gene>
<sequence>MTILSIKVDYVITDNRENENSTQTTFLIFDTFLREVHVQLMTNHSILITVSNNNQETITKLQSNAFLCNLTTSFNDKHQMVIVEENIPLLVARLRNCVASSQHAVSRRDRFVGFSVLLQPPDKHCNMLADLRTRTFQRKKEFFYRKCKTNAHRAEKFKRLFDELEGLIEDDDLKISIFAFLFSLDLNSKVVAEKFISFSMTVSDDSSCLQFQRKQPKFPIHFDEACGMHCSNLLFREDKLNEILSTINSTKKNLSNSPVTLTDLMQQNKHTENSSQMLSELSDKHLTIIQQDAMDYAYLWMNVGSKPSHPRILSLETFKYNITGLILGHETDFFRLNEASVKTRSTKFFMPLKICVEGIVWETFEMCLEQFLETGTNARCVSMLVHYESSLCRTMQSFQLALSTIYFTYVRDVQTVVRSGKDFAQIVTGFNHFFSFMRCLGNLCEEVLSRLEVCQTGKRAVGWLWNTLFEYCELTSGNSLYPNAFAHLLERSFIPLRNTVEFFWKDGIWWDNHDEFPLMKEIPIIQCDYGFETHFQDTMIVYDGLPNSFPASLEDPLSLLLDRHLDIFLLRNYSQKFQVEEWMKDNSAIMAKSDQMSNIFANFDIPQCLRVKNFLMENFIVEKLSQSDECLLDYFRQEAHIDYACALLKNVFLCGDAKAMGTLCDCLFPCISESVKPSSVLRPTVLLPILEESFNHLLKKFQPCSFTFQVVFIPEEFTLNDVRLFSCMKPCLYLNWPLRQLITEHVIQCFEHLWTFVMYIHFVRWMLHSAFSSFVHLDDKHLASNHQLHVYFFQLKNAINEILAFWMHRLINDCYSAFEQSSCKAQSLAQLRQAVVNFADDAFRICLLEESCLPDRQIINLLLVSVVKFCRSIQYGSYDLAIYYAKHAQLQMKKICTELIGTRKHLKDLDFSHLVLRINFNDFFSTGK</sequence>
<keyword evidence="3 5" id="KW-0493">Microtubule</keyword>
<protein>
    <recommendedName>
        <fullName evidence="5">Gamma-tubulin complex component</fullName>
    </recommendedName>
</protein>
<comment type="subcellular location">
    <subcellularLocation>
        <location evidence="5">Cytoplasm</location>
        <location evidence="5">Cytoskeleton</location>
        <location evidence="5">Microtubule organizing center</location>
    </subcellularLocation>
</comment>
<evidence type="ECO:0000256" key="4">
    <source>
        <dbReference type="ARBA" id="ARBA00023212"/>
    </source>
</evidence>
<evidence type="ECO:0000256" key="3">
    <source>
        <dbReference type="ARBA" id="ARBA00022701"/>
    </source>
</evidence>
<dbReference type="InterPro" id="IPR007259">
    <property type="entry name" value="GCP"/>
</dbReference>
<evidence type="ECO:0000313" key="7">
    <source>
        <dbReference type="EMBL" id="KRZ49202.1"/>
    </source>
</evidence>
<keyword evidence="4 5" id="KW-0206">Cytoskeleton</keyword>
<dbReference type="GO" id="GO:0005874">
    <property type="term" value="C:microtubule"/>
    <property type="evidence" value="ECO:0007669"/>
    <property type="project" value="UniProtKB-KW"/>
</dbReference>
<dbReference type="PANTHER" id="PTHR19302:SF70">
    <property type="entry name" value="GAMMA-TUBULIN COMPLEX COMPONENT 6"/>
    <property type="match status" value="1"/>
</dbReference>
<dbReference type="GO" id="GO:0051321">
    <property type="term" value="P:meiotic cell cycle"/>
    <property type="evidence" value="ECO:0007669"/>
    <property type="project" value="TreeGrafter"/>
</dbReference>
<dbReference type="GO" id="GO:0051011">
    <property type="term" value="F:microtubule minus-end binding"/>
    <property type="evidence" value="ECO:0007669"/>
    <property type="project" value="TreeGrafter"/>
</dbReference>
<dbReference type="InterPro" id="IPR040457">
    <property type="entry name" value="GCP_C"/>
</dbReference>
<comment type="caution">
    <text evidence="7">The sequence shown here is derived from an EMBL/GenBank/DDBJ whole genome shotgun (WGS) entry which is preliminary data.</text>
</comment>
<reference evidence="7 8" key="1">
    <citation type="submission" date="2015-05" db="EMBL/GenBank/DDBJ databases">
        <title>Evolution of Trichinella species and genotypes.</title>
        <authorList>
            <person name="Korhonen P.K."/>
            <person name="Edoardo P."/>
            <person name="Giuseppe L.R."/>
            <person name="Gasser R.B."/>
        </authorList>
    </citation>
    <scope>NUCLEOTIDE SEQUENCE [LARGE SCALE GENOMIC DNA]</scope>
    <source>
        <strain evidence="7">ISS10</strain>
    </source>
</reference>
<dbReference type="InterPro" id="IPR042241">
    <property type="entry name" value="GCP_C_sf"/>
</dbReference>
<dbReference type="GO" id="GO:0007020">
    <property type="term" value="P:microtubule nucleation"/>
    <property type="evidence" value="ECO:0007669"/>
    <property type="project" value="InterPro"/>
</dbReference>
<dbReference type="Pfam" id="PF04130">
    <property type="entry name" value="GCP_C_terminal"/>
    <property type="match status" value="1"/>
</dbReference>
<dbReference type="PANTHER" id="PTHR19302">
    <property type="entry name" value="GAMMA TUBULIN COMPLEX PROTEIN"/>
    <property type="match status" value="1"/>
</dbReference>
<dbReference type="Proteomes" id="UP000054721">
    <property type="component" value="Unassembled WGS sequence"/>
</dbReference>
<dbReference type="GO" id="GO:0000922">
    <property type="term" value="C:spindle pole"/>
    <property type="evidence" value="ECO:0007669"/>
    <property type="project" value="InterPro"/>
</dbReference>
<evidence type="ECO:0000256" key="2">
    <source>
        <dbReference type="ARBA" id="ARBA00022490"/>
    </source>
</evidence>
<evidence type="ECO:0000259" key="6">
    <source>
        <dbReference type="Pfam" id="PF04130"/>
    </source>
</evidence>
<evidence type="ECO:0000313" key="8">
    <source>
        <dbReference type="Proteomes" id="UP000054721"/>
    </source>
</evidence>
<name>A0A0V1KQ80_9BILA</name>
<accession>A0A0V1KQ80</accession>
<evidence type="ECO:0000256" key="5">
    <source>
        <dbReference type="RuleBase" id="RU363050"/>
    </source>
</evidence>
<dbReference type="EMBL" id="JYDW01000328">
    <property type="protein sequence ID" value="KRZ49202.1"/>
    <property type="molecule type" value="Genomic_DNA"/>
</dbReference>
<dbReference type="Gene3D" id="1.20.120.1900">
    <property type="entry name" value="Gamma-tubulin complex, C-terminal domain"/>
    <property type="match status" value="1"/>
</dbReference>
<dbReference type="GO" id="GO:0031122">
    <property type="term" value="P:cytoplasmic microtubule organization"/>
    <property type="evidence" value="ECO:0007669"/>
    <property type="project" value="TreeGrafter"/>
</dbReference>
<dbReference type="AlphaFoldDB" id="A0A0V1KQ80"/>